<organism evidence="3 4">
    <name type="scientific">Lichenicola cladoniae</name>
    <dbReference type="NCBI Taxonomy" id="1484109"/>
    <lineage>
        <taxon>Bacteria</taxon>
        <taxon>Pseudomonadati</taxon>
        <taxon>Pseudomonadota</taxon>
        <taxon>Alphaproteobacteria</taxon>
        <taxon>Acetobacterales</taxon>
        <taxon>Acetobacteraceae</taxon>
        <taxon>Lichenicola</taxon>
    </lineage>
</organism>
<protein>
    <submittedName>
        <fullName evidence="3">Response regulator</fullName>
    </submittedName>
</protein>
<dbReference type="Pfam" id="PF00072">
    <property type="entry name" value="Response_reg"/>
    <property type="match status" value="1"/>
</dbReference>
<reference evidence="3 4" key="1">
    <citation type="journal article" date="2014" name="World J. Microbiol. Biotechnol.">
        <title>Biodiversity and physiological characteristics of Antarctic and Arctic lichens-associated bacteria.</title>
        <authorList>
            <person name="Lee Y.M."/>
            <person name="Kim E.H."/>
            <person name="Lee H.K."/>
            <person name="Hong S.G."/>
        </authorList>
    </citation>
    <scope>NUCLEOTIDE SEQUENCE [LARGE SCALE GENOMIC DNA]</scope>
    <source>
        <strain evidence="3 4">PAMC 26569</strain>
        <plasmid evidence="3">unnamed4</plasmid>
    </source>
</reference>
<dbReference type="Proteomes" id="UP000500767">
    <property type="component" value="Plasmid unnamed4"/>
</dbReference>
<keyword evidence="4" id="KW-1185">Reference proteome</keyword>
<proteinExistence type="predicted"/>
<evidence type="ECO:0000259" key="2">
    <source>
        <dbReference type="PROSITE" id="PS50110"/>
    </source>
</evidence>
<dbReference type="KEGG" id="lck:HN018_26905"/>
<evidence type="ECO:0000313" key="3">
    <source>
        <dbReference type="EMBL" id="QKE93759.1"/>
    </source>
</evidence>
<sequence length="125" mass="14398">MCSKFLLIQNAEKLASDGAEALALIEHPDQIRLVVTDINIPDFNGFDVAERARERHPGLPIVFVTALPDQVCARVNKKPFHCLRSRSHSKDWLRRLTKCWLGDDHRALDTRAPQGLVRASRWRFW</sequence>
<dbReference type="PROSITE" id="PS50110">
    <property type="entry name" value="RESPONSE_REGULATORY"/>
    <property type="match status" value="1"/>
</dbReference>
<name>A0A6M8HYZ3_9PROT</name>
<gene>
    <name evidence="3" type="ORF">HN018_26905</name>
</gene>
<feature type="modified residue" description="4-aspartylphosphate" evidence="1">
    <location>
        <position position="37"/>
    </location>
</feature>
<keyword evidence="3" id="KW-0614">Plasmid</keyword>
<dbReference type="GO" id="GO:0000160">
    <property type="term" value="P:phosphorelay signal transduction system"/>
    <property type="evidence" value="ECO:0007669"/>
    <property type="project" value="InterPro"/>
</dbReference>
<dbReference type="AlphaFoldDB" id="A0A6M8HYZ3"/>
<evidence type="ECO:0000313" key="4">
    <source>
        <dbReference type="Proteomes" id="UP000500767"/>
    </source>
</evidence>
<dbReference type="Gene3D" id="3.40.50.2300">
    <property type="match status" value="1"/>
</dbReference>
<dbReference type="InterPro" id="IPR011006">
    <property type="entry name" value="CheY-like_superfamily"/>
</dbReference>
<dbReference type="InterPro" id="IPR001789">
    <property type="entry name" value="Sig_transdc_resp-reg_receiver"/>
</dbReference>
<geneLocation type="plasmid" evidence="3 4">
    <name>unnamed4</name>
</geneLocation>
<evidence type="ECO:0000256" key="1">
    <source>
        <dbReference type="PROSITE-ProRule" id="PRU00169"/>
    </source>
</evidence>
<dbReference type="EMBL" id="CP053711">
    <property type="protein sequence ID" value="QKE93759.1"/>
    <property type="molecule type" value="Genomic_DNA"/>
</dbReference>
<feature type="domain" description="Response regulatory" evidence="2">
    <location>
        <begin position="1"/>
        <end position="100"/>
    </location>
</feature>
<dbReference type="SUPFAM" id="SSF52172">
    <property type="entry name" value="CheY-like"/>
    <property type="match status" value="1"/>
</dbReference>
<keyword evidence="1" id="KW-0597">Phosphoprotein</keyword>
<accession>A0A6M8HYZ3</accession>